<name>A0A256F4K7_9HYPH</name>
<reference evidence="2 3" key="1">
    <citation type="submission" date="2017-07" db="EMBL/GenBank/DDBJ databases">
        <title>Phylogenetic study on the rhizospheric bacterium Ochrobactrum sp. A44.</title>
        <authorList>
            <person name="Krzyzanowska D.M."/>
            <person name="Ossowicki A."/>
            <person name="Rajewska M."/>
            <person name="Maciag T."/>
            <person name="Kaczynski Z."/>
            <person name="Czerwicka M."/>
            <person name="Jafra S."/>
        </authorList>
    </citation>
    <scope>NUCLEOTIDE SEQUENCE [LARGE SCALE GENOMIC DNA]</scope>
    <source>
        <strain evidence="2 3">PR17</strain>
    </source>
</reference>
<accession>A0A256F4K7</accession>
<dbReference type="AlphaFoldDB" id="A0A256F4K7"/>
<gene>
    <name evidence="2" type="ORF">CEV32_1790</name>
</gene>
<organism evidence="2 3">
    <name type="scientific">Brucella rhizosphaerae</name>
    <dbReference type="NCBI Taxonomy" id="571254"/>
    <lineage>
        <taxon>Bacteria</taxon>
        <taxon>Pseudomonadati</taxon>
        <taxon>Pseudomonadota</taxon>
        <taxon>Alphaproteobacteria</taxon>
        <taxon>Hyphomicrobiales</taxon>
        <taxon>Brucellaceae</taxon>
        <taxon>Brucella/Ochrobactrum group</taxon>
        <taxon>Brucella</taxon>
    </lineage>
</organism>
<dbReference type="Pfam" id="PF07876">
    <property type="entry name" value="Dabb"/>
    <property type="match status" value="1"/>
</dbReference>
<evidence type="ECO:0000313" key="2">
    <source>
        <dbReference type="EMBL" id="OYR09361.1"/>
    </source>
</evidence>
<dbReference type="SUPFAM" id="SSF54909">
    <property type="entry name" value="Dimeric alpha+beta barrel"/>
    <property type="match status" value="1"/>
</dbReference>
<dbReference type="PROSITE" id="PS51502">
    <property type="entry name" value="S_R_A_B_BARREL"/>
    <property type="match status" value="1"/>
</dbReference>
<dbReference type="EMBL" id="NNRK01000034">
    <property type="protein sequence ID" value="OYR09361.1"/>
    <property type="molecule type" value="Genomic_DNA"/>
</dbReference>
<protein>
    <submittedName>
        <fullName evidence="2">Stress responsive A/B Barrel domain protein</fullName>
    </submittedName>
</protein>
<dbReference type="InterPro" id="IPR011008">
    <property type="entry name" value="Dimeric_a/b-barrel"/>
</dbReference>
<evidence type="ECO:0000313" key="3">
    <source>
        <dbReference type="Proteomes" id="UP000216345"/>
    </source>
</evidence>
<dbReference type="Proteomes" id="UP000216345">
    <property type="component" value="Unassembled WGS sequence"/>
</dbReference>
<feature type="domain" description="Stress-response A/B barrel" evidence="1">
    <location>
        <begin position="23"/>
        <end position="135"/>
    </location>
</feature>
<proteinExistence type="predicted"/>
<dbReference type="SMART" id="SM00886">
    <property type="entry name" value="Dabb"/>
    <property type="match status" value="1"/>
</dbReference>
<evidence type="ECO:0000259" key="1">
    <source>
        <dbReference type="PROSITE" id="PS51502"/>
    </source>
</evidence>
<dbReference type="InterPro" id="IPR013097">
    <property type="entry name" value="Dabb"/>
</dbReference>
<dbReference type="Gene3D" id="3.30.70.100">
    <property type="match status" value="1"/>
</dbReference>
<comment type="caution">
    <text evidence="2">The sequence shown here is derived from an EMBL/GenBank/DDBJ whole genome shotgun (WGS) entry which is preliminary data.</text>
</comment>
<keyword evidence="3" id="KW-1185">Reference proteome</keyword>
<sequence>MKTEQQEIGSEVFTAPGYKPGTVQHIVLFKYRKSVTPAQIEEVRNRFLALKTVAKRNGKPYILRLEAGAQNSGEGADHGFQEGFVVTFCSEGDRNYYVGTPIVTDPKFFDPAHQKFKDFVGPLLAEKNGALVFDFKAQTQ</sequence>